<accession>A0A516GRU2</accession>
<evidence type="ECO:0000256" key="1">
    <source>
        <dbReference type="SAM" id="Phobius"/>
    </source>
</evidence>
<evidence type="ECO:0000313" key="2">
    <source>
        <dbReference type="EMBL" id="QDO94234.1"/>
    </source>
</evidence>
<keyword evidence="3" id="KW-1185">Reference proteome</keyword>
<keyword evidence="1" id="KW-0472">Membrane</keyword>
<protein>
    <submittedName>
        <fullName evidence="2">Uncharacterized protein</fullName>
    </submittedName>
</protein>
<dbReference type="RefSeq" id="WP_143381119.1">
    <property type="nucleotide sequence ID" value="NZ_CP041637.1"/>
</dbReference>
<name>A0A516GRU2_9FLAO</name>
<dbReference type="Proteomes" id="UP000319209">
    <property type="component" value="Chromosome"/>
</dbReference>
<dbReference type="KEGG" id="fop:FNB79_09710"/>
<evidence type="ECO:0000313" key="3">
    <source>
        <dbReference type="Proteomes" id="UP000319209"/>
    </source>
</evidence>
<dbReference type="OrthoDB" id="9866770at2"/>
<keyword evidence="1" id="KW-0812">Transmembrane</keyword>
<organism evidence="2 3">
    <name type="scientific">Formosa sediminum</name>
    <dbReference type="NCBI Taxonomy" id="2594004"/>
    <lineage>
        <taxon>Bacteria</taxon>
        <taxon>Pseudomonadati</taxon>
        <taxon>Bacteroidota</taxon>
        <taxon>Flavobacteriia</taxon>
        <taxon>Flavobacteriales</taxon>
        <taxon>Flavobacteriaceae</taxon>
        <taxon>Formosa</taxon>
    </lineage>
</organism>
<gene>
    <name evidence="2" type="ORF">FNB79_09710</name>
</gene>
<feature type="transmembrane region" description="Helical" evidence="1">
    <location>
        <begin position="44"/>
        <end position="64"/>
    </location>
</feature>
<dbReference type="EMBL" id="CP041637">
    <property type="protein sequence ID" value="QDO94234.1"/>
    <property type="molecule type" value="Genomic_DNA"/>
</dbReference>
<proteinExistence type="predicted"/>
<reference evidence="2 3" key="1">
    <citation type="submission" date="2019-07" db="EMBL/GenBank/DDBJ databases">
        <title>Genome sequencing for Formosa sp. PS13.</title>
        <authorList>
            <person name="Park S.-J."/>
        </authorList>
    </citation>
    <scope>NUCLEOTIDE SEQUENCE [LARGE SCALE GENOMIC DNA]</scope>
    <source>
        <strain evidence="2 3">PS13</strain>
    </source>
</reference>
<feature type="transmembrane region" description="Helical" evidence="1">
    <location>
        <begin position="7"/>
        <end position="24"/>
    </location>
</feature>
<keyword evidence="1" id="KW-1133">Transmembrane helix</keyword>
<sequence length="72" mass="8516">MKLIFKLQIFVVHLWFLVCTYLMLTKNDKPDYIGKTEPDKTELYEILFYISLAILVAFYISILGKKLLKKAK</sequence>
<dbReference type="AlphaFoldDB" id="A0A516GRU2"/>